<reference evidence="2" key="1">
    <citation type="journal article" date="2023" name="Insect Mol. Biol.">
        <title>Genome sequencing provides insights into the evolution of gene families encoding plant cell wall-degrading enzymes in longhorned beetles.</title>
        <authorList>
            <person name="Shin N.R."/>
            <person name="Okamura Y."/>
            <person name="Kirsch R."/>
            <person name="Pauchet Y."/>
        </authorList>
    </citation>
    <scope>NUCLEOTIDE SEQUENCE</scope>
    <source>
        <strain evidence="2">AMC_N1</strain>
    </source>
</reference>
<evidence type="ECO:0000313" key="2">
    <source>
        <dbReference type="EMBL" id="KAJ8960639.1"/>
    </source>
</evidence>
<accession>A0AAV8Z8N4</accession>
<dbReference type="EMBL" id="JAPWTK010000008">
    <property type="protein sequence ID" value="KAJ8960639.1"/>
    <property type="molecule type" value="Genomic_DNA"/>
</dbReference>
<feature type="region of interest" description="Disordered" evidence="1">
    <location>
        <begin position="1"/>
        <end position="56"/>
    </location>
</feature>
<keyword evidence="3" id="KW-1185">Reference proteome</keyword>
<protein>
    <submittedName>
        <fullName evidence="2">Uncharacterized protein</fullName>
    </submittedName>
</protein>
<feature type="compositionally biased region" description="Basic and acidic residues" evidence="1">
    <location>
        <begin position="17"/>
        <end position="35"/>
    </location>
</feature>
<evidence type="ECO:0000256" key="1">
    <source>
        <dbReference type="SAM" id="MobiDB-lite"/>
    </source>
</evidence>
<dbReference type="Proteomes" id="UP001162162">
    <property type="component" value="Unassembled WGS sequence"/>
</dbReference>
<dbReference type="AlphaFoldDB" id="A0AAV8Z8N4"/>
<sequence>MDYPVQGIWAPGQRQEPASKELLHQDRERDAKDEAIPPVWTPKSANSSPTVERKEFRPLNFQSPVLGRKARTKSEKILKHVNFSCDVKNVIPKFNPSSGDSYNP</sequence>
<gene>
    <name evidence="2" type="ORF">NQ318_013931</name>
</gene>
<evidence type="ECO:0000313" key="3">
    <source>
        <dbReference type="Proteomes" id="UP001162162"/>
    </source>
</evidence>
<comment type="caution">
    <text evidence="2">The sequence shown here is derived from an EMBL/GenBank/DDBJ whole genome shotgun (WGS) entry which is preliminary data.</text>
</comment>
<organism evidence="2 3">
    <name type="scientific">Aromia moschata</name>
    <dbReference type="NCBI Taxonomy" id="1265417"/>
    <lineage>
        <taxon>Eukaryota</taxon>
        <taxon>Metazoa</taxon>
        <taxon>Ecdysozoa</taxon>
        <taxon>Arthropoda</taxon>
        <taxon>Hexapoda</taxon>
        <taxon>Insecta</taxon>
        <taxon>Pterygota</taxon>
        <taxon>Neoptera</taxon>
        <taxon>Endopterygota</taxon>
        <taxon>Coleoptera</taxon>
        <taxon>Polyphaga</taxon>
        <taxon>Cucujiformia</taxon>
        <taxon>Chrysomeloidea</taxon>
        <taxon>Cerambycidae</taxon>
        <taxon>Cerambycinae</taxon>
        <taxon>Callichromatini</taxon>
        <taxon>Aromia</taxon>
    </lineage>
</organism>
<proteinExistence type="predicted"/>
<name>A0AAV8Z8N4_9CUCU</name>